<proteinExistence type="predicted"/>
<name>A0A0F9HWR8_9ZZZZ</name>
<accession>A0A0F9HWR8</accession>
<dbReference type="AlphaFoldDB" id="A0A0F9HWR8"/>
<protein>
    <submittedName>
        <fullName evidence="1">Uncharacterized protein</fullName>
    </submittedName>
</protein>
<comment type="caution">
    <text evidence="1">The sequence shown here is derived from an EMBL/GenBank/DDBJ whole genome shotgun (WGS) entry which is preliminary data.</text>
</comment>
<feature type="non-terminal residue" evidence="1">
    <location>
        <position position="82"/>
    </location>
</feature>
<sequence>MANKLSMEQFCKQAITGLRNLEKSKGIHAVYSGFNGAFREYFGLDRDAGIAAVNKLVAEGKLASIPRKGGPMLYLPGEKPEG</sequence>
<reference evidence="1" key="1">
    <citation type="journal article" date="2015" name="Nature">
        <title>Complex archaea that bridge the gap between prokaryotes and eukaryotes.</title>
        <authorList>
            <person name="Spang A."/>
            <person name="Saw J.H."/>
            <person name="Jorgensen S.L."/>
            <person name="Zaremba-Niedzwiedzka K."/>
            <person name="Martijn J."/>
            <person name="Lind A.E."/>
            <person name="van Eijk R."/>
            <person name="Schleper C."/>
            <person name="Guy L."/>
            <person name="Ettema T.J."/>
        </authorList>
    </citation>
    <scope>NUCLEOTIDE SEQUENCE</scope>
</reference>
<organism evidence="1">
    <name type="scientific">marine sediment metagenome</name>
    <dbReference type="NCBI Taxonomy" id="412755"/>
    <lineage>
        <taxon>unclassified sequences</taxon>
        <taxon>metagenomes</taxon>
        <taxon>ecological metagenomes</taxon>
    </lineage>
</organism>
<evidence type="ECO:0000313" key="1">
    <source>
        <dbReference type="EMBL" id="KKL86160.1"/>
    </source>
</evidence>
<gene>
    <name evidence="1" type="ORF">LCGC14_1947450</name>
</gene>
<dbReference type="EMBL" id="LAZR01021192">
    <property type="protein sequence ID" value="KKL86160.1"/>
    <property type="molecule type" value="Genomic_DNA"/>
</dbReference>